<feature type="domain" description="Pirin N-terminal" evidence="4">
    <location>
        <begin position="85"/>
        <end position="191"/>
    </location>
</feature>
<feature type="transmembrane region" description="Helical" evidence="3">
    <location>
        <begin position="23"/>
        <end position="47"/>
    </location>
</feature>
<dbReference type="Proteomes" id="UP000799757">
    <property type="component" value="Unassembled WGS sequence"/>
</dbReference>
<dbReference type="Pfam" id="PF02678">
    <property type="entry name" value="Pirin"/>
    <property type="match status" value="1"/>
</dbReference>
<dbReference type="SUPFAM" id="SSF51182">
    <property type="entry name" value="RmlC-like cupins"/>
    <property type="match status" value="1"/>
</dbReference>
<sequence length="333" mass="37167">MPDTNTTTTSAQEPTSTSTLLTYFYYSKTFATLIAVLALTVALFTPLRQTLSSLTKSPTLRTMSTTSINPPTMKVTKRPWSARGTADHDWLYSFHTFSFASYHDQRHESFGPLRVINEDRVKPSTGFGTHSHSEFLIFSYIVNGVLEHKDSMGNLENLKRGEVQFTSAGTGIRHSEYNRNKEAEVHFLQIWAKPNKSGLKPHYETKKFSDEQKTDKLVRIMEYTDRLGEKKGATDPIGLQADLSMDASILWPGKKVEHEVVATGPRKIFLQVVMSKRAQPKEDGAKIRIGDTVLGEGDSAYVNGVQGPAKIEVESIGEKPAEFLLFDMGPEDA</sequence>
<dbReference type="PANTHER" id="PTHR43212:SF3">
    <property type="entry name" value="QUERCETIN 2,3-DIOXYGENASE"/>
    <property type="match status" value="1"/>
</dbReference>
<accession>A0A6A6WR39</accession>
<evidence type="ECO:0000256" key="2">
    <source>
        <dbReference type="RuleBase" id="RU003457"/>
    </source>
</evidence>
<dbReference type="InterPro" id="IPR003829">
    <property type="entry name" value="Pirin_N_dom"/>
</dbReference>
<dbReference type="AlphaFoldDB" id="A0A6A6WR39"/>
<dbReference type="OrthoDB" id="10261807at2759"/>
<comment type="similarity">
    <text evidence="1 2">Belongs to the pirin family.</text>
</comment>
<organism evidence="5 6">
    <name type="scientific">Melanomma pulvis-pyrius CBS 109.77</name>
    <dbReference type="NCBI Taxonomy" id="1314802"/>
    <lineage>
        <taxon>Eukaryota</taxon>
        <taxon>Fungi</taxon>
        <taxon>Dikarya</taxon>
        <taxon>Ascomycota</taxon>
        <taxon>Pezizomycotina</taxon>
        <taxon>Dothideomycetes</taxon>
        <taxon>Pleosporomycetidae</taxon>
        <taxon>Pleosporales</taxon>
        <taxon>Melanommataceae</taxon>
        <taxon>Melanomma</taxon>
    </lineage>
</organism>
<evidence type="ECO:0000256" key="1">
    <source>
        <dbReference type="ARBA" id="ARBA00008416"/>
    </source>
</evidence>
<proteinExistence type="inferred from homology"/>
<keyword evidence="3" id="KW-0472">Membrane</keyword>
<dbReference type="CDD" id="cd02910">
    <property type="entry name" value="cupin_Yhhw_N"/>
    <property type="match status" value="1"/>
</dbReference>
<keyword evidence="3" id="KW-1133">Transmembrane helix</keyword>
<reference evidence="5" key="1">
    <citation type="journal article" date="2020" name="Stud. Mycol.">
        <title>101 Dothideomycetes genomes: a test case for predicting lifestyles and emergence of pathogens.</title>
        <authorList>
            <person name="Haridas S."/>
            <person name="Albert R."/>
            <person name="Binder M."/>
            <person name="Bloem J."/>
            <person name="Labutti K."/>
            <person name="Salamov A."/>
            <person name="Andreopoulos B."/>
            <person name="Baker S."/>
            <person name="Barry K."/>
            <person name="Bills G."/>
            <person name="Bluhm B."/>
            <person name="Cannon C."/>
            <person name="Castanera R."/>
            <person name="Culley D."/>
            <person name="Daum C."/>
            <person name="Ezra D."/>
            <person name="Gonzalez J."/>
            <person name="Henrissat B."/>
            <person name="Kuo A."/>
            <person name="Liang C."/>
            <person name="Lipzen A."/>
            <person name="Lutzoni F."/>
            <person name="Magnuson J."/>
            <person name="Mondo S."/>
            <person name="Nolan M."/>
            <person name="Ohm R."/>
            <person name="Pangilinan J."/>
            <person name="Park H.-J."/>
            <person name="Ramirez L."/>
            <person name="Alfaro M."/>
            <person name="Sun H."/>
            <person name="Tritt A."/>
            <person name="Yoshinaga Y."/>
            <person name="Zwiers L.-H."/>
            <person name="Turgeon B."/>
            <person name="Goodwin S."/>
            <person name="Spatafora J."/>
            <person name="Crous P."/>
            <person name="Grigoriev I."/>
        </authorList>
    </citation>
    <scope>NUCLEOTIDE SEQUENCE</scope>
    <source>
        <strain evidence="5">CBS 109.77</strain>
    </source>
</reference>
<keyword evidence="3" id="KW-0812">Transmembrane</keyword>
<keyword evidence="6" id="KW-1185">Reference proteome</keyword>
<dbReference type="InterPro" id="IPR014710">
    <property type="entry name" value="RmlC-like_jellyroll"/>
</dbReference>
<dbReference type="EMBL" id="MU002481">
    <property type="protein sequence ID" value="KAF2786365.1"/>
    <property type="molecule type" value="Genomic_DNA"/>
</dbReference>
<evidence type="ECO:0000259" key="4">
    <source>
        <dbReference type="Pfam" id="PF02678"/>
    </source>
</evidence>
<evidence type="ECO:0000313" key="6">
    <source>
        <dbReference type="Proteomes" id="UP000799757"/>
    </source>
</evidence>
<dbReference type="PANTHER" id="PTHR43212">
    <property type="entry name" value="QUERCETIN 2,3-DIOXYGENASE"/>
    <property type="match status" value="1"/>
</dbReference>
<evidence type="ECO:0000313" key="5">
    <source>
        <dbReference type="EMBL" id="KAF2786365.1"/>
    </source>
</evidence>
<gene>
    <name evidence="5" type="ORF">K505DRAFT_330407</name>
</gene>
<evidence type="ECO:0000256" key="3">
    <source>
        <dbReference type="SAM" id="Phobius"/>
    </source>
</evidence>
<dbReference type="Gene3D" id="2.60.120.10">
    <property type="entry name" value="Jelly Rolls"/>
    <property type="match status" value="2"/>
</dbReference>
<protein>
    <submittedName>
        <fullName evidence="5">RmlC-like cupin</fullName>
    </submittedName>
</protein>
<dbReference type="InterPro" id="IPR012093">
    <property type="entry name" value="Pirin"/>
</dbReference>
<dbReference type="InterPro" id="IPR011051">
    <property type="entry name" value="RmlC_Cupin_sf"/>
</dbReference>
<name>A0A6A6WR39_9PLEO</name>